<feature type="compositionally biased region" description="Polar residues" evidence="1">
    <location>
        <begin position="14"/>
        <end position="28"/>
    </location>
</feature>
<dbReference type="EMBL" id="JH598094">
    <property type="status" value="NOT_ANNOTATED_CDS"/>
    <property type="molecule type" value="Genomic_DNA"/>
</dbReference>
<dbReference type="EnsemblProtists" id="HpaT800617">
    <property type="protein sequence ID" value="HpaP800617"/>
    <property type="gene ID" value="HpaG800617"/>
</dbReference>
<dbReference type="AlphaFoldDB" id="M4B2W9"/>
<dbReference type="Proteomes" id="UP000011713">
    <property type="component" value="Unassembled WGS sequence"/>
</dbReference>
<name>M4B2W9_HYAAE</name>
<accession>M4B2W9</accession>
<evidence type="ECO:0000256" key="1">
    <source>
        <dbReference type="SAM" id="MobiDB-lite"/>
    </source>
</evidence>
<evidence type="ECO:0000313" key="3">
    <source>
        <dbReference type="Proteomes" id="UP000011713"/>
    </source>
</evidence>
<evidence type="ECO:0000313" key="2">
    <source>
        <dbReference type="EnsemblProtists" id="HpaP800617"/>
    </source>
</evidence>
<proteinExistence type="predicted"/>
<reference evidence="3" key="1">
    <citation type="journal article" date="2010" name="Science">
        <title>Signatures of adaptation to obligate biotrophy in the Hyaloperonospora arabidopsidis genome.</title>
        <authorList>
            <person name="Baxter L."/>
            <person name="Tripathy S."/>
            <person name="Ishaque N."/>
            <person name="Boot N."/>
            <person name="Cabral A."/>
            <person name="Kemen E."/>
            <person name="Thines M."/>
            <person name="Ah-Fong A."/>
            <person name="Anderson R."/>
            <person name="Badejoko W."/>
            <person name="Bittner-Eddy P."/>
            <person name="Boore J.L."/>
            <person name="Chibucos M.C."/>
            <person name="Coates M."/>
            <person name="Dehal P."/>
            <person name="Delehaunty K."/>
            <person name="Dong S."/>
            <person name="Downton P."/>
            <person name="Dumas B."/>
            <person name="Fabro G."/>
            <person name="Fronick C."/>
            <person name="Fuerstenberg S.I."/>
            <person name="Fulton L."/>
            <person name="Gaulin E."/>
            <person name="Govers F."/>
            <person name="Hughes L."/>
            <person name="Humphray S."/>
            <person name="Jiang R.H."/>
            <person name="Judelson H."/>
            <person name="Kamoun S."/>
            <person name="Kyung K."/>
            <person name="Meijer H."/>
            <person name="Minx P."/>
            <person name="Morris P."/>
            <person name="Nelson J."/>
            <person name="Phuntumart V."/>
            <person name="Qutob D."/>
            <person name="Rehmany A."/>
            <person name="Rougon-Cardoso A."/>
            <person name="Ryden P."/>
            <person name="Torto-Alalibo T."/>
            <person name="Studholme D."/>
            <person name="Wang Y."/>
            <person name="Win J."/>
            <person name="Wood J."/>
            <person name="Clifton S.W."/>
            <person name="Rogers J."/>
            <person name="Van den Ackerveken G."/>
            <person name="Jones J.D."/>
            <person name="McDowell J.M."/>
            <person name="Beynon J."/>
            <person name="Tyler B.M."/>
        </authorList>
    </citation>
    <scope>NUCLEOTIDE SEQUENCE [LARGE SCALE GENOMIC DNA]</scope>
    <source>
        <strain evidence="3">Emoy2</strain>
    </source>
</reference>
<sequence>MALKSSAGKRSGTAVLSTAKRTSRSPSVVHNVRRLYDRGRKQSGILDHNLHR</sequence>
<protein>
    <submittedName>
        <fullName evidence="2">Uncharacterized protein</fullName>
    </submittedName>
</protein>
<reference evidence="2" key="2">
    <citation type="submission" date="2015-06" db="UniProtKB">
        <authorList>
            <consortium name="EnsemblProtists"/>
        </authorList>
    </citation>
    <scope>IDENTIFICATION</scope>
    <source>
        <strain evidence="2">Emoy2</strain>
    </source>
</reference>
<feature type="region of interest" description="Disordered" evidence="1">
    <location>
        <begin position="1"/>
        <end position="52"/>
    </location>
</feature>
<dbReference type="VEuPathDB" id="FungiDB:HpaG800617"/>
<dbReference type="HOGENOM" id="CLU_3091405_0_0_1"/>
<organism evidence="2 3">
    <name type="scientific">Hyaloperonospora arabidopsidis (strain Emoy2)</name>
    <name type="common">Downy mildew agent</name>
    <name type="synonym">Peronospora arabidopsidis</name>
    <dbReference type="NCBI Taxonomy" id="559515"/>
    <lineage>
        <taxon>Eukaryota</taxon>
        <taxon>Sar</taxon>
        <taxon>Stramenopiles</taxon>
        <taxon>Oomycota</taxon>
        <taxon>Peronosporomycetes</taxon>
        <taxon>Peronosporales</taxon>
        <taxon>Peronosporaceae</taxon>
        <taxon>Hyaloperonospora</taxon>
    </lineage>
</organism>
<dbReference type="InParanoid" id="M4B2W9"/>
<keyword evidence="3" id="KW-1185">Reference proteome</keyword>